<dbReference type="InterPro" id="IPR000073">
    <property type="entry name" value="AB_hydrolase_1"/>
</dbReference>
<gene>
    <name evidence="3" type="ORF">GLS40_16540</name>
</gene>
<dbReference type="RefSeq" id="WP_160383770.1">
    <property type="nucleotide sequence ID" value="NZ_WNXQ01000013.1"/>
</dbReference>
<keyword evidence="4" id="KW-1185">Reference proteome</keyword>
<dbReference type="Pfam" id="PF08386">
    <property type="entry name" value="Abhydrolase_4"/>
    <property type="match status" value="1"/>
</dbReference>
<evidence type="ECO:0000313" key="3">
    <source>
        <dbReference type="EMBL" id="MWB79643.1"/>
    </source>
</evidence>
<evidence type="ECO:0000313" key="4">
    <source>
        <dbReference type="Proteomes" id="UP000443843"/>
    </source>
</evidence>
<dbReference type="AlphaFoldDB" id="A0A844WDN7"/>
<dbReference type="EMBL" id="WNXQ01000013">
    <property type="protein sequence ID" value="MWB79643.1"/>
    <property type="molecule type" value="Genomic_DNA"/>
</dbReference>
<dbReference type="GO" id="GO:0016787">
    <property type="term" value="F:hydrolase activity"/>
    <property type="evidence" value="ECO:0007669"/>
    <property type="project" value="UniProtKB-KW"/>
</dbReference>
<sequence>MTPEQIFALIAALTAEPDPDAFAMLKAGGANPDYPVTLAPCTRPVAPDEIDGQTVICGTVSVPIDHRQPDSNRITIAFNLYKAHSLTPEPDPVIYLHGGPGSGTVSHVAKTIGYFEHLRGRRDIIAIDERGVDSSAPEMDCYTTLGAQLAPVIDQRISGIAAPTLEADFIKGCLAELDAKGIDYSLINTEQNAMDVPAVLSALGYDSYNLYGVSYGTKLTMEILRQDPPGIRSAIIDGNAPPWLPLYSMFWQSHSAPIELSLAPCERDPVCAEAYPDITARTFALIDKIGETPVEGPNGPVDGGMLYEMIDGRVNMAGDYHALTPYIPLMITQLERGETTIFDQITAGALPPKPATADADTLRAAALARGLGEAEMAQVDAMLAAAEHIRIAEDTVNRAARLLESDLDRQARGTELAEIFDDRLAAAIRAMPDAAARLAVGRDYLDLRFAEPSVDGLLALIRTHLEGPAATDLTALARQLDTAELARVYELIRIDNEATVKDVEGSFQTYLYACQEDFSDGWNSVQKFRDLMAADGAWGPIMQGAIADYYDRAFISVCALFDKHPRENWTSVGSTDRPVLAMNGELDTQTAGIWGALAVQGYSDATLVMVPETGHGTIRFSQCARDITAAFIEDPQGALDTSCIEDLRLPVMLPDGTMHPLPY</sequence>
<accession>A0A844WDN7</accession>
<protein>
    <submittedName>
        <fullName evidence="3">Alpha/beta fold hydrolase</fullName>
    </submittedName>
</protein>
<dbReference type="InterPro" id="IPR013595">
    <property type="entry name" value="Pept_S33_TAP-like_C"/>
</dbReference>
<reference evidence="3 4" key="1">
    <citation type="submission" date="2019-11" db="EMBL/GenBank/DDBJ databases">
        <title>Pseudooceanicola pacifica sp. nov., isolated from deep-sea sediment of the Pacific Ocean.</title>
        <authorList>
            <person name="Lyu L."/>
        </authorList>
    </citation>
    <scope>NUCLEOTIDE SEQUENCE [LARGE SCALE GENOMIC DNA]</scope>
    <source>
        <strain evidence="3 4">216_PA32_1</strain>
    </source>
</reference>
<dbReference type="Gene3D" id="3.40.50.1820">
    <property type="entry name" value="alpha/beta hydrolase"/>
    <property type="match status" value="1"/>
</dbReference>
<organism evidence="3 4">
    <name type="scientific">Pseudooceanicola pacificus</name>
    <dbReference type="NCBI Taxonomy" id="2676438"/>
    <lineage>
        <taxon>Bacteria</taxon>
        <taxon>Pseudomonadati</taxon>
        <taxon>Pseudomonadota</taxon>
        <taxon>Alphaproteobacteria</taxon>
        <taxon>Rhodobacterales</taxon>
        <taxon>Paracoccaceae</taxon>
        <taxon>Pseudooceanicola</taxon>
    </lineage>
</organism>
<dbReference type="InterPro" id="IPR029058">
    <property type="entry name" value="AB_hydrolase_fold"/>
</dbReference>
<keyword evidence="3" id="KW-0378">Hydrolase</keyword>
<evidence type="ECO:0000259" key="2">
    <source>
        <dbReference type="Pfam" id="PF08386"/>
    </source>
</evidence>
<comment type="caution">
    <text evidence="3">The sequence shown here is derived from an EMBL/GenBank/DDBJ whole genome shotgun (WGS) entry which is preliminary data.</text>
</comment>
<evidence type="ECO:0000259" key="1">
    <source>
        <dbReference type="Pfam" id="PF00561"/>
    </source>
</evidence>
<proteinExistence type="predicted"/>
<dbReference type="Proteomes" id="UP000443843">
    <property type="component" value="Unassembled WGS sequence"/>
</dbReference>
<dbReference type="SUPFAM" id="SSF53474">
    <property type="entry name" value="alpha/beta-Hydrolases"/>
    <property type="match status" value="1"/>
</dbReference>
<name>A0A844WDN7_9RHOB</name>
<feature type="domain" description="AB hydrolase-1" evidence="1">
    <location>
        <begin position="92"/>
        <end position="252"/>
    </location>
</feature>
<dbReference type="Pfam" id="PF00561">
    <property type="entry name" value="Abhydrolase_1"/>
    <property type="match status" value="1"/>
</dbReference>
<feature type="domain" description="Peptidase S33 tripeptidyl aminopeptidase-like C-terminal" evidence="2">
    <location>
        <begin position="553"/>
        <end position="643"/>
    </location>
</feature>